<dbReference type="InterPro" id="IPR007814">
    <property type="entry name" value="PaaA_PaaC"/>
</dbReference>
<organism evidence="2 3">
    <name type="scientific">Comamonas odontotermitis</name>
    <dbReference type="NCBI Taxonomy" id="379895"/>
    <lineage>
        <taxon>Bacteria</taxon>
        <taxon>Pseudomonadati</taxon>
        <taxon>Pseudomonadota</taxon>
        <taxon>Betaproteobacteria</taxon>
        <taxon>Burkholderiales</taxon>
        <taxon>Comamonadaceae</taxon>
        <taxon>Comamonas</taxon>
    </lineage>
</organism>
<keyword evidence="3" id="KW-1185">Reference proteome</keyword>
<evidence type="ECO:0000313" key="3">
    <source>
        <dbReference type="Proteomes" id="UP000562492"/>
    </source>
</evidence>
<sequence>MYTQAMDTMGKEPGDGNKPVRSAEEARLQERFDERIDAGEFIEAKDWMPDHYRKTLLRQISQHAHSEIVGMLPEGNWISRAPTLKRKAILLAKVQDEGGHGLYLYAAAETLGTSRDQMLDALHSGKAKYSSIFNYPTLTWADIGTIGWLVDGAAIMNQVPICRCSYAPYARAMIRICREESFHQRQGFDALLTMMKNGTQAQKDMVQDAVNRWWWPSIMMFGPPDDQSPNSAQSMRWGIKRVSNDELRQKFIDATVEQAQILGVTLPDPELKWNEARGAHDHGPIDWDEFWRVIAGDGPCNQERLGARVQAWDNGAWVREAALAHARKQQSRAIKEAA</sequence>
<gene>
    <name evidence="2" type="ORF">HNP33_002304</name>
</gene>
<dbReference type="PANTHER" id="PTHR30458">
    <property type="entry name" value="PHENYLACETIC ACID DEGRADATION PROTEIN PAA"/>
    <property type="match status" value="1"/>
</dbReference>
<dbReference type="SUPFAM" id="SSF47240">
    <property type="entry name" value="Ferritin-like"/>
    <property type="match status" value="1"/>
</dbReference>
<dbReference type="InterPro" id="IPR052703">
    <property type="entry name" value="Aromatic_CoA_ox/epox"/>
</dbReference>
<reference evidence="2 3" key="1">
    <citation type="submission" date="2020-08" db="EMBL/GenBank/DDBJ databases">
        <title>Functional genomics of gut bacteria from endangered species of beetles.</title>
        <authorList>
            <person name="Carlos-Shanley C."/>
        </authorList>
    </citation>
    <scope>NUCLEOTIDE SEQUENCE [LARGE SCALE GENOMIC DNA]</scope>
    <source>
        <strain evidence="2 3">S00124</strain>
    </source>
</reference>
<dbReference type="EC" id="1.14.13.149" evidence="2"/>
<dbReference type="InterPro" id="IPR011881">
    <property type="entry name" value="PaaA"/>
</dbReference>
<dbReference type="InterPro" id="IPR009078">
    <property type="entry name" value="Ferritin-like_SF"/>
</dbReference>
<evidence type="ECO:0000256" key="1">
    <source>
        <dbReference type="SAM" id="MobiDB-lite"/>
    </source>
</evidence>
<name>A0ABR6RGE6_9BURK</name>
<dbReference type="InterPro" id="IPR012347">
    <property type="entry name" value="Ferritin-like"/>
</dbReference>
<dbReference type="Gene3D" id="1.20.1260.10">
    <property type="match status" value="1"/>
</dbReference>
<dbReference type="PANTHER" id="PTHR30458:SF2">
    <property type="entry name" value="1,2-PHENYLACETYL-COA EPOXIDASE, SUBUNIT A"/>
    <property type="match status" value="1"/>
</dbReference>
<dbReference type="Pfam" id="PF05138">
    <property type="entry name" value="PaaA_PaaC"/>
    <property type="match status" value="1"/>
</dbReference>
<dbReference type="NCBIfam" id="TIGR02156">
    <property type="entry name" value="PA_CoA_Oxy1"/>
    <property type="match status" value="1"/>
</dbReference>
<evidence type="ECO:0000313" key="2">
    <source>
        <dbReference type="EMBL" id="MBB6578224.1"/>
    </source>
</evidence>
<comment type="caution">
    <text evidence="2">The sequence shown here is derived from an EMBL/GenBank/DDBJ whole genome shotgun (WGS) entry which is preliminary data.</text>
</comment>
<dbReference type="Proteomes" id="UP000562492">
    <property type="component" value="Unassembled WGS sequence"/>
</dbReference>
<dbReference type="RefSeq" id="WP_184708339.1">
    <property type="nucleotide sequence ID" value="NZ_JACHKZ010000012.1"/>
</dbReference>
<proteinExistence type="predicted"/>
<feature type="region of interest" description="Disordered" evidence="1">
    <location>
        <begin position="1"/>
        <end position="22"/>
    </location>
</feature>
<keyword evidence="2" id="KW-0560">Oxidoreductase</keyword>
<dbReference type="EMBL" id="JACHKZ010000012">
    <property type="protein sequence ID" value="MBB6578224.1"/>
    <property type="molecule type" value="Genomic_DNA"/>
</dbReference>
<accession>A0ABR6RGE6</accession>
<protein>
    <submittedName>
        <fullName evidence="2">Ring-1,2-phenylacetyl-CoA epoxidase subunit PaaA</fullName>
        <ecNumber evidence="2">1.14.13.149</ecNumber>
    </submittedName>
</protein>
<dbReference type="GO" id="GO:0097266">
    <property type="term" value="F:phenylacetyl-CoA 1,2-epoxidase activity"/>
    <property type="evidence" value="ECO:0007669"/>
    <property type="project" value="UniProtKB-EC"/>
</dbReference>